<dbReference type="PANTHER" id="PTHR30273">
    <property type="entry name" value="PERIPLASMIC SIGNAL SENSOR AND SIGMA FACTOR ACTIVATOR FECR-RELATED"/>
    <property type="match status" value="1"/>
</dbReference>
<evidence type="ECO:0000313" key="5">
    <source>
        <dbReference type="Proteomes" id="UP000002588"/>
    </source>
</evidence>
<reference evidence="4 5" key="1">
    <citation type="journal article" date="2006" name="Nat. Biotechnol.">
        <title>Complete genome of the mutualistic, N2-fixing grass endophyte Azoarcus sp. strain BH72.</title>
        <authorList>
            <person name="Krause A."/>
            <person name="Ramakumar A."/>
            <person name="Bartels D."/>
            <person name="Battistoni F."/>
            <person name="Bekel T."/>
            <person name="Boch J."/>
            <person name="Boehm M."/>
            <person name="Friedrich F."/>
            <person name="Hurek T."/>
            <person name="Krause L."/>
            <person name="Linke B."/>
            <person name="McHardy A.C."/>
            <person name="Sarkar A."/>
            <person name="Schneiker S."/>
            <person name="Syed A.A."/>
            <person name="Thauer R."/>
            <person name="Vorhoelter F.-J."/>
            <person name="Weidner S."/>
            <person name="Puehler A."/>
            <person name="Reinhold-Hurek B."/>
            <person name="Kaiser O."/>
            <person name="Goesmann A."/>
        </authorList>
    </citation>
    <scope>NUCLEOTIDE SEQUENCE [LARGE SCALE GENOMIC DNA]</scope>
    <source>
        <strain evidence="4 5">BH72</strain>
    </source>
</reference>
<dbReference type="GO" id="GO:0016989">
    <property type="term" value="F:sigma factor antagonist activity"/>
    <property type="evidence" value="ECO:0007669"/>
    <property type="project" value="TreeGrafter"/>
</dbReference>
<organism evidence="4 5">
    <name type="scientific">Azoarcus sp. (strain BH72)</name>
    <dbReference type="NCBI Taxonomy" id="418699"/>
    <lineage>
        <taxon>Bacteria</taxon>
        <taxon>Pseudomonadati</taxon>
        <taxon>Pseudomonadota</taxon>
        <taxon>Betaproteobacteria</taxon>
        <taxon>Rhodocyclales</taxon>
        <taxon>Zoogloeaceae</taxon>
        <taxon>Azoarcus</taxon>
    </lineage>
</organism>
<evidence type="ECO:0000259" key="2">
    <source>
        <dbReference type="Pfam" id="PF04773"/>
    </source>
</evidence>
<evidence type="ECO:0000256" key="1">
    <source>
        <dbReference type="SAM" id="Phobius"/>
    </source>
</evidence>
<dbReference type="InterPro" id="IPR032623">
    <property type="entry name" value="FecR_N"/>
</dbReference>
<sequence length="338" mass="37472">MDIDDPQPTAADAAIAMPSHEVMQQAAEWFALLRSGAATGQDHTAWQHWLDCSSEHRGAWQYVETISRRFNPLRAGTDPRPAVTALQTLGTKRRQRRQWLNGMAALAGVGLLGGVMWRQTPAGSVLAWAADYRSARGEIRDIVLADQTRIWLNTASAFNVDYRPDVRRVRLLAGEMLIKTAADGMRPFAAETCHGTLRALGTRFAVRLIEEHTFLAVYEGAVELRTADTGRTRVIAAGEQVRFTATEIATPEPASRAREAWAQGVLLAEDISLRELVAELGRYRTGRLGVSPEVAGLRVLGGYPLQDTDKALAMLERVLPIEVRRTLPWWVSIEARRE</sequence>
<evidence type="ECO:0000313" key="4">
    <source>
        <dbReference type="EMBL" id="CAL95129.1"/>
    </source>
</evidence>
<feature type="domain" description="FecR N-terminal" evidence="3">
    <location>
        <begin position="24"/>
        <end position="65"/>
    </location>
</feature>
<dbReference type="InterPro" id="IPR012373">
    <property type="entry name" value="Ferrdict_sens_TM"/>
</dbReference>
<proteinExistence type="predicted"/>
<evidence type="ECO:0000259" key="3">
    <source>
        <dbReference type="Pfam" id="PF16220"/>
    </source>
</evidence>
<dbReference type="PIRSF" id="PIRSF018266">
    <property type="entry name" value="FecR"/>
    <property type="match status" value="1"/>
</dbReference>
<dbReference type="EMBL" id="AM406670">
    <property type="protein sequence ID" value="CAL95129.1"/>
    <property type="molecule type" value="Genomic_DNA"/>
</dbReference>
<feature type="transmembrane region" description="Helical" evidence="1">
    <location>
        <begin position="99"/>
        <end position="117"/>
    </location>
</feature>
<dbReference type="STRING" id="62928.azo2512"/>
<dbReference type="RefSeq" id="WP_011766239.1">
    <property type="nucleotide sequence ID" value="NC_008702.1"/>
</dbReference>
<gene>
    <name evidence="4" type="ordered locus">azo2512</name>
</gene>
<dbReference type="Proteomes" id="UP000002588">
    <property type="component" value="Chromosome"/>
</dbReference>
<dbReference type="Pfam" id="PF04773">
    <property type="entry name" value="FecR"/>
    <property type="match status" value="1"/>
</dbReference>
<dbReference type="Pfam" id="PF16220">
    <property type="entry name" value="DUF4880"/>
    <property type="match status" value="1"/>
</dbReference>
<dbReference type="InterPro" id="IPR006860">
    <property type="entry name" value="FecR"/>
</dbReference>
<name>A1K8H4_AZOSB</name>
<dbReference type="PANTHER" id="PTHR30273:SF2">
    <property type="entry name" value="PROTEIN FECR"/>
    <property type="match status" value="1"/>
</dbReference>
<accession>A1K8H4</accession>
<feature type="domain" description="FecR protein" evidence="2">
    <location>
        <begin position="131"/>
        <end position="223"/>
    </location>
</feature>
<protein>
    <submittedName>
        <fullName evidence="4">Transmembrane sensor</fullName>
    </submittedName>
</protein>
<dbReference type="AlphaFoldDB" id="A1K8H4"/>
<keyword evidence="1" id="KW-1133">Transmembrane helix</keyword>
<dbReference type="HOGENOM" id="CLU_050192_0_0_4"/>
<dbReference type="Gene3D" id="2.60.120.1440">
    <property type="match status" value="1"/>
</dbReference>
<keyword evidence="5" id="KW-1185">Reference proteome</keyword>
<dbReference type="eggNOG" id="COG3712">
    <property type="taxonomic scope" value="Bacteria"/>
</dbReference>
<keyword evidence="1" id="KW-0472">Membrane</keyword>
<dbReference type="KEGG" id="azo:azo2512"/>
<keyword evidence="1 4" id="KW-0812">Transmembrane</keyword>